<dbReference type="NCBIfam" id="TIGR01444">
    <property type="entry name" value="fkbM_fam"/>
    <property type="match status" value="1"/>
</dbReference>
<sequence>MKNYKELRIGEKKAFWKENPLLGEIPINIKGIIPFKMYSQNDDSVVKELHWTNYEGWELTSLLLWSDLLMNIPKGIIFDIGAYSGIYSIIASKKAKKCEIHAFDIQDNCINRLKKNMKINEVNNVKIHQAACTDFNGESIFYFYEEEGIMSSIAGLVPNKINDLEKKIRTVKLDDLKVNGSVQLIKIDVEGAELSTLGGLKHILINDSPDVLIEVNNFKDIKKVKNLFPSGYVLYDIDEDSLTIKKMGWFKKPSAHRNYLFTKKDQMTIKEIFSGLVK</sequence>
<dbReference type="OrthoDB" id="9812600at2"/>
<keyword evidence="3" id="KW-1185">Reference proteome</keyword>
<keyword evidence="2" id="KW-0489">Methyltransferase</keyword>
<dbReference type="Proteomes" id="UP000255317">
    <property type="component" value="Unassembled WGS sequence"/>
</dbReference>
<dbReference type="SUPFAM" id="SSF53335">
    <property type="entry name" value="S-adenosyl-L-methionine-dependent methyltransferases"/>
    <property type="match status" value="1"/>
</dbReference>
<dbReference type="InterPro" id="IPR052514">
    <property type="entry name" value="SAM-dependent_MTase"/>
</dbReference>
<dbReference type="RefSeq" id="WP_115124220.1">
    <property type="nucleotide sequence ID" value="NZ_QRAO01000004.1"/>
</dbReference>
<dbReference type="PANTHER" id="PTHR34203:SF15">
    <property type="entry name" value="SLL1173 PROTEIN"/>
    <property type="match status" value="1"/>
</dbReference>
<dbReference type="Pfam" id="PF05050">
    <property type="entry name" value="Methyltransf_21"/>
    <property type="match status" value="1"/>
</dbReference>
<evidence type="ECO:0000313" key="3">
    <source>
        <dbReference type="Proteomes" id="UP000255317"/>
    </source>
</evidence>
<evidence type="ECO:0000259" key="1">
    <source>
        <dbReference type="Pfam" id="PF05050"/>
    </source>
</evidence>
<feature type="domain" description="Methyltransferase FkbM" evidence="1">
    <location>
        <begin position="79"/>
        <end position="220"/>
    </location>
</feature>
<dbReference type="CDD" id="cd02440">
    <property type="entry name" value="AdoMet_MTases"/>
    <property type="match status" value="1"/>
</dbReference>
<protein>
    <submittedName>
        <fullName evidence="2">FkbM family methyltransferase</fullName>
    </submittedName>
</protein>
<gene>
    <name evidence="2" type="ORF">C8D94_104178</name>
</gene>
<keyword evidence="2" id="KW-0808">Transferase</keyword>
<dbReference type="Gene3D" id="3.40.50.150">
    <property type="entry name" value="Vaccinia Virus protein VP39"/>
    <property type="match status" value="1"/>
</dbReference>
<proteinExistence type="predicted"/>
<dbReference type="InterPro" id="IPR006342">
    <property type="entry name" value="FkbM_mtfrase"/>
</dbReference>
<dbReference type="PANTHER" id="PTHR34203">
    <property type="entry name" value="METHYLTRANSFERASE, FKBM FAMILY PROTEIN"/>
    <property type="match status" value="1"/>
</dbReference>
<reference evidence="2 3" key="1">
    <citation type="submission" date="2018-07" db="EMBL/GenBank/DDBJ databases">
        <title>Genomic Encyclopedia of Type Strains, Phase IV (KMG-IV): sequencing the most valuable type-strain genomes for metagenomic binning, comparative biology and taxonomic classification.</title>
        <authorList>
            <person name="Goeker M."/>
        </authorList>
    </citation>
    <scope>NUCLEOTIDE SEQUENCE [LARGE SCALE GENOMIC DNA]</scope>
    <source>
        <strain evidence="2 3">DSM 101478</strain>
    </source>
</reference>
<evidence type="ECO:0000313" key="2">
    <source>
        <dbReference type="EMBL" id="RDK84805.1"/>
    </source>
</evidence>
<dbReference type="AlphaFoldDB" id="A0A370Q8W5"/>
<name>A0A370Q8W5_9FLAO</name>
<accession>A0A370Q8W5</accession>
<organism evidence="2 3">
    <name type="scientific">Marinirhabdus gelatinilytica</name>
    <dbReference type="NCBI Taxonomy" id="1703343"/>
    <lineage>
        <taxon>Bacteria</taxon>
        <taxon>Pseudomonadati</taxon>
        <taxon>Bacteroidota</taxon>
        <taxon>Flavobacteriia</taxon>
        <taxon>Flavobacteriales</taxon>
        <taxon>Flavobacteriaceae</taxon>
    </lineage>
</organism>
<dbReference type="InterPro" id="IPR029063">
    <property type="entry name" value="SAM-dependent_MTases_sf"/>
</dbReference>
<dbReference type="EMBL" id="QRAO01000004">
    <property type="protein sequence ID" value="RDK84805.1"/>
    <property type="molecule type" value="Genomic_DNA"/>
</dbReference>
<dbReference type="GO" id="GO:0008168">
    <property type="term" value="F:methyltransferase activity"/>
    <property type="evidence" value="ECO:0007669"/>
    <property type="project" value="UniProtKB-KW"/>
</dbReference>
<dbReference type="GO" id="GO:0032259">
    <property type="term" value="P:methylation"/>
    <property type="evidence" value="ECO:0007669"/>
    <property type="project" value="UniProtKB-KW"/>
</dbReference>
<comment type="caution">
    <text evidence="2">The sequence shown here is derived from an EMBL/GenBank/DDBJ whole genome shotgun (WGS) entry which is preliminary data.</text>
</comment>